<evidence type="ECO:0000313" key="1">
    <source>
        <dbReference type="EMBL" id="GAA3554444.1"/>
    </source>
</evidence>
<gene>
    <name evidence="1" type="ORF">GCM10022222_42600</name>
</gene>
<dbReference type="RefSeq" id="WP_344862389.1">
    <property type="nucleotide sequence ID" value="NZ_BAAAZN010000008.1"/>
</dbReference>
<name>A0ABP6WQN0_9PSEU</name>
<accession>A0ABP6WQN0</accession>
<comment type="caution">
    <text evidence="1">The sequence shown here is derived from an EMBL/GenBank/DDBJ whole genome shotgun (WGS) entry which is preliminary data.</text>
</comment>
<evidence type="ECO:0000313" key="2">
    <source>
        <dbReference type="Proteomes" id="UP001500689"/>
    </source>
</evidence>
<proteinExistence type="predicted"/>
<dbReference type="EMBL" id="BAAAZN010000008">
    <property type="protein sequence ID" value="GAA3554444.1"/>
    <property type="molecule type" value="Genomic_DNA"/>
</dbReference>
<organism evidence="1 2">
    <name type="scientific">Amycolatopsis ultiminotia</name>
    <dbReference type="NCBI Taxonomy" id="543629"/>
    <lineage>
        <taxon>Bacteria</taxon>
        <taxon>Bacillati</taxon>
        <taxon>Actinomycetota</taxon>
        <taxon>Actinomycetes</taxon>
        <taxon>Pseudonocardiales</taxon>
        <taxon>Pseudonocardiaceae</taxon>
        <taxon>Amycolatopsis</taxon>
    </lineage>
</organism>
<dbReference type="Proteomes" id="UP001500689">
    <property type="component" value="Unassembled WGS sequence"/>
</dbReference>
<sequence length="129" mass="13221">MTVTNIPGALDLAATDLTTCTGLDAPHAFYDELADAWYAVGTADPAAALALIQDAAEDGGGPYPTAADLPAFRERWFADAHPAATGDDPAVSVVDPAVPGAFPALVWRPHGDAPPVSRAVADTRGGFQH</sequence>
<protein>
    <submittedName>
        <fullName evidence="1">Uncharacterized protein</fullName>
    </submittedName>
</protein>
<keyword evidence="2" id="KW-1185">Reference proteome</keyword>
<reference evidence="2" key="1">
    <citation type="journal article" date="2019" name="Int. J. Syst. Evol. Microbiol.">
        <title>The Global Catalogue of Microorganisms (GCM) 10K type strain sequencing project: providing services to taxonomists for standard genome sequencing and annotation.</title>
        <authorList>
            <consortium name="The Broad Institute Genomics Platform"/>
            <consortium name="The Broad Institute Genome Sequencing Center for Infectious Disease"/>
            <person name="Wu L."/>
            <person name="Ma J."/>
        </authorList>
    </citation>
    <scope>NUCLEOTIDE SEQUENCE [LARGE SCALE GENOMIC DNA]</scope>
    <source>
        <strain evidence="2">JCM 16898</strain>
    </source>
</reference>